<accession>A0A8H7U5Y5</accession>
<reference evidence="2" key="1">
    <citation type="submission" date="2020-11" db="EMBL/GenBank/DDBJ databases">
        <authorList>
            <person name="Koelle M."/>
            <person name="Horta M.A.C."/>
            <person name="Nowrousian M."/>
            <person name="Ohm R.A."/>
            <person name="Benz P."/>
            <person name="Pilgard A."/>
        </authorList>
    </citation>
    <scope>NUCLEOTIDE SEQUENCE</scope>
    <source>
        <strain evidence="2">FPRL280</strain>
    </source>
</reference>
<sequence length="365" mass="40818">MPHALLTVAGVQFSYEDSGAPVGSTSYVTLVLAHGAVFHAPIFRRMFQYAAENNMRLVAVTLRDYPGSTPFTAAEHAALRSPDSTVQASMIRDRGFELAEFLAWFIRTENIPPMSFSSSYDDGCGDVAGGMAILGWSWGNCMTLSMLAHAGSLPTELQDFLNPYMRTLFVYDPPHFVFGAPNPTLEELYVPQRDPRVPANAVSELFTNWVSRYYLHSDTVLGNLPALSRAELFSGIAQDAADSLSPDTQLSIQRMSAAEIDVVADFSVMQRSHIAMMDVDLSVYHGNAWRALLEKTTWPRLRVVHVWCDRSPGEIVYAAWFAHKMMMESVSAEGRRVVFEQMERANHFPHWDQPEVTVRMLAKLT</sequence>
<reference evidence="2" key="2">
    <citation type="journal article" name="Front. Microbiol.">
        <title>Degradative Capacity of Two Strains of Rhodonia placenta: From Phenotype to Genotype.</title>
        <authorList>
            <person name="Kolle M."/>
            <person name="Horta M.A.C."/>
            <person name="Nowrousian M."/>
            <person name="Ohm R.A."/>
            <person name="Benz J.P."/>
            <person name="Pilgard A."/>
        </authorList>
    </citation>
    <scope>NUCLEOTIDE SEQUENCE</scope>
    <source>
        <strain evidence="2">FPRL280</strain>
    </source>
</reference>
<evidence type="ECO:0000259" key="1">
    <source>
        <dbReference type="Pfam" id="PF12697"/>
    </source>
</evidence>
<dbReference type="InterPro" id="IPR029058">
    <property type="entry name" value="AB_hydrolase_fold"/>
</dbReference>
<dbReference type="InterPro" id="IPR000073">
    <property type="entry name" value="AB_hydrolase_1"/>
</dbReference>
<gene>
    <name evidence="2" type="ORF">IEO21_01279</name>
</gene>
<evidence type="ECO:0000313" key="2">
    <source>
        <dbReference type="EMBL" id="KAF9820576.1"/>
    </source>
</evidence>
<comment type="caution">
    <text evidence="2">The sequence shown here is derived from an EMBL/GenBank/DDBJ whole genome shotgun (WGS) entry which is preliminary data.</text>
</comment>
<dbReference type="EMBL" id="JADOXO010000009">
    <property type="protein sequence ID" value="KAF9820576.1"/>
    <property type="molecule type" value="Genomic_DNA"/>
</dbReference>
<dbReference type="AlphaFoldDB" id="A0A8H7U5Y5"/>
<evidence type="ECO:0000313" key="3">
    <source>
        <dbReference type="Proteomes" id="UP000639403"/>
    </source>
</evidence>
<organism evidence="2 3">
    <name type="scientific">Rhodonia placenta</name>
    <dbReference type="NCBI Taxonomy" id="104341"/>
    <lineage>
        <taxon>Eukaryota</taxon>
        <taxon>Fungi</taxon>
        <taxon>Dikarya</taxon>
        <taxon>Basidiomycota</taxon>
        <taxon>Agaricomycotina</taxon>
        <taxon>Agaricomycetes</taxon>
        <taxon>Polyporales</taxon>
        <taxon>Adustoporiaceae</taxon>
        <taxon>Rhodonia</taxon>
    </lineage>
</organism>
<dbReference type="SUPFAM" id="SSF53474">
    <property type="entry name" value="alpha/beta-Hydrolases"/>
    <property type="match status" value="1"/>
</dbReference>
<protein>
    <recommendedName>
        <fullName evidence="1">AB hydrolase-1 domain-containing protein</fullName>
    </recommendedName>
</protein>
<feature type="domain" description="AB hydrolase-1" evidence="1">
    <location>
        <begin position="30"/>
        <end position="359"/>
    </location>
</feature>
<dbReference type="Gene3D" id="3.40.50.1820">
    <property type="entry name" value="alpha/beta hydrolase"/>
    <property type="match status" value="1"/>
</dbReference>
<proteinExistence type="predicted"/>
<name>A0A8H7U5Y5_9APHY</name>
<dbReference type="Proteomes" id="UP000639403">
    <property type="component" value="Unassembled WGS sequence"/>
</dbReference>
<dbReference type="Pfam" id="PF12697">
    <property type="entry name" value="Abhydrolase_6"/>
    <property type="match status" value="1"/>
</dbReference>